<dbReference type="InterPro" id="IPR036390">
    <property type="entry name" value="WH_DNA-bd_sf"/>
</dbReference>
<dbReference type="Pfam" id="PF01051">
    <property type="entry name" value="Rep3_N"/>
    <property type="match status" value="1"/>
</dbReference>
<keyword evidence="4" id="KW-1185">Reference proteome</keyword>
<organism evidence="3 4">
    <name type="scientific">Acinetobacter junii</name>
    <dbReference type="NCBI Taxonomy" id="40215"/>
    <lineage>
        <taxon>Bacteria</taxon>
        <taxon>Pseudomonadati</taxon>
        <taxon>Pseudomonadota</taxon>
        <taxon>Gammaproteobacteria</taxon>
        <taxon>Moraxellales</taxon>
        <taxon>Moraxellaceae</taxon>
        <taxon>Acinetobacter</taxon>
    </lineage>
</organism>
<evidence type="ECO:0000313" key="3">
    <source>
        <dbReference type="EMBL" id="MEK0254097.1"/>
    </source>
</evidence>
<feature type="domain" description="Initiator Rep protein WH1" evidence="2">
    <location>
        <begin position="11"/>
        <end position="155"/>
    </location>
</feature>
<dbReference type="RefSeq" id="WP_159151904.1">
    <property type="nucleotide sequence ID" value="NZ_JBBMLE010000129.1"/>
</dbReference>
<dbReference type="Proteomes" id="UP001498501">
    <property type="component" value="Unassembled WGS sequence"/>
</dbReference>
<dbReference type="Gene3D" id="1.10.10.10">
    <property type="entry name" value="Winged helix-like DNA-binding domain superfamily/Winged helix DNA-binding domain"/>
    <property type="match status" value="2"/>
</dbReference>
<reference evidence="3 4" key="1">
    <citation type="submission" date="2024-03" db="EMBL/GenBank/DDBJ databases">
        <title>Cross-transmission of Acinetobacter junii carrying blaOXA-58 in a neonatal intensive care unit.</title>
        <authorList>
            <person name="Bour M."/>
            <person name="Potron A."/>
            <person name="Lecointe D."/>
        </authorList>
    </citation>
    <scope>NUCLEOTIDE SEQUENCE [LARGE SCALE GENOMIC DNA]</scope>
    <source>
        <strain evidence="3 4">21A3096 case 1</strain>
    </source>
</reference>
<proteinExistence type="inferred from homology"/>
<evidence type="ECO:0000256" key="1">
    <source>
        <dbReference type="ARBA" id="ARBA00038283"/>
    </source>
</evidence>
<dbReference type="InterPro" id="IPR036388">
    <property type="entry name" value="WH-like_DNA-bd_sf"/>
</dbReference>
<comment type="similarity">
    <text evidence="1">Belongs to the initiator RepB protein family.</text>
</comment>
<dbReference type="Pfam" id="PF21205">
    <property type="entry name" value="Rep3_C"/>
    <property type="match status" value="1"/>
</dbReference>
<dbReference type="EMBL" id="JBBMLE010000129">
    <property type="protein sequence ID" value="MEK0254097.1"/>
    <property type="molecule type" value="Genomic_DNA"/>
</dbReference>
<evidence type="ECO:0000259" key="2">
    <source>
        <dbReference type="Pfam" id="PF01051"/>
    </source>
</evidence>
<evidence type="ECO:0000313" key="4">
    <source>
        <dbReference type="Proteomes" id="UP001498501"/>
    </source>
</evidence>
<accession>A0ABU8ZKH4</accession>
<protein>
    <submittedName>
        <fullName evidence="3">Replication initiation protein</fullName>
    </submittedName>
</protein>
<dbReference type="SUPFAM" id="SSF46785">
    <property type="entry name" value="Winged helix' DNA-binding domain"/>
    <property type="match status" value="2"/>
</dbReference>
<name>A0ABU8ZKH4_ACIJU</name>
<gene>
    <name evidence="3" type="ORF">WM018_16875</name>
</gene>
<dbReference type="InterPro" id="IPR000525">
    <property type="entry name" value="Initiator_Rep_WH1"/>
</dbReference>
<comment type="caution">
    <text evidence="3">The sequence shown here is derived from an EMBL/GenBank/DDBJ whole genome shotgun (WGS) entry which is preliminary data.</text>
</comment>
<sequence>MEIKKTYPPSWVVMQNNIQECFKSMSIDEKRMLILASPIARTKGATEKDAIIITAEEFAKECGIKIHSAYPQLETASKALIKRYFAYHNERGKKVLSNWVIDCTYEDGGIAIRFPEIVLLMLTEFDKLNPYTKYKKDIVLSLKKDYSFDLYHLAKKHQAMGQFEMSLEHLKNELGLPPSYDKLCNLKDRVIKPSLNEITKNTDIEITYENVKKGRSVVGFKFTVKEKHKPKLIAQERDQKTIDMFYKLTDAQINKYSSILSKVSEISELSTFQDYPSFALWISGILRDPKSVREETAKRIFKALRKYTDFKD</sequence>